<comment type="caution">
    <text evidence="7">The sequence shown here is derived from an EMBL/GenBank/DDBJ whole genome shotgun (WGS) entry which is preliminary data.</text>
</comment>
<dbReference type="Gene3D" id="1.10.10.10">
    <property type="entry name" value="Winged helix-like DNA-binding domain superfamily/Winged helix DNA-binding domain"/>
    <property type="match status" value="1"/>
</dbReference>
<proteinExistence type="inferred from homology"/>
<dbReference type="InterPro" id="IPR013249">
    <property type="entry name" value="RNA_pol_sigma70_r4_t2"/>
</dbReference>
<gene>
    <name evidence="7" type="ORF">OCK74_15280</name>
</gene>
<dbReference type="InterPro" id="IPR014284">
    <property type="entry name" value="RNA_pol_sigma-70_dom"/>
</dbReference>
<keyword evidence="4" id="KW-0804">Transcription</keyword>
<dbReference type="SUPFAM" id="SSF88659">
    <property type="entry name" value="Sigma3 and sigma4 domains of RNA polymerase sigma factors"/>
    <property type="match status" value="1"/>
</dbReference>
<dbReference type="InterPro" id="IPR039425">
    <property type="entry name" value="RNA_pol_sigma-70-like"/>
</dbReference>
<comment type="similarity">
    <text evidence="1">Belongs to the sigma-70 factor family. ECF subfamily.</text>
</comment>
<sequence>MIRNLYDREIINGFRRDEKQSIRTLYLMYYRSLCYFAERLVDDKTEAEDIAHEAFLRLLDKQRDFDHISDIKSFLFTVARNICADHWRNKKRRESGIQELKYLDSTDDVFAEIETVRAKALQLIYEEVENLPGQCKKVFKSVFIEGKTTSDIAAEMGIMPQTVLNQKAKALHILRLALAQKNHSLAAASLIILSFFSRH</sequence>
<evidence type="ECO:0000259" key="5">
    <source>
        <dbReference type="Pfam" id="PF04542"/>
    </source>
</evidence>
<dbReference type="NCBIfam" id="TIGR02937">
    <property type="entry name" value="sigma70-ECF"/>
    <property type="match status" value="1"/>
</dbReference>
<dbReference type="Proteomes" id="UP001155483">
    <property type="component" value="Unassembled WGS sequence"/>
</dbReference>
<evidence type="ECO:0000313" key="7">
    <source>
        <dbReference type="EMBL" id="MCU7550479.1"/>
    </source>
</evidence>
<evidence type="ECO:0000313" key="8">
    <source>
        <dbReference type="Proteomes" id="UP001155483"/>
    </source>
</evidence>
<dbReference type="InterPro" id="IPR036388">
    <property type="entry name" value="WH-like_DNA-bd_sf"/>
</dbReference>
<accession>A0A9X3BG85</accession>
<dbReference type="GO" id="GO:0016987">
    <property type="term" value="F:sigma factor activity"/>
    <property type="evidence" value="ECO:0007669"/>
    <property type="project" value="UniProtKB-KW"/>
</dbReference>
<dbReference type="Pfam" id="PF04542">
    <property type="entry name" value="Sigma70_r2"/>
    <property type="match status" value="1"/>
</dbReference>
<dbReference type="EMBL" id="JAOTIF010000012">
    <property type="protein sequence ID" value="MCU7550479.1"/>
    <property type="molecule type" value="Genomic_DNA"/>
</dbReference>
<protein>
    <submittedName>
        <fullName evidence="7">Sigma-70 family RNA polymerase sigma factor</fullName>
    </submittedName>
</protein>
<evidence type="ECO:0000256" key="2">
    <source>
        <dbReference type="ARBA" id="ARBA00023015"/>
    </source>
</evidence>
<dbReference type="InterPro" id="IPR007627">
    <property type="entry name" value="RNA_pol_sigma70_r2"/>
</dbReference>
<evidence type="ECO:0000256" key="1">
    <source>
        <dbReference type="ARBA" id="ARBA00010641"/>
    </source>
</evidence>
<dbReference type="GO" id="GO:0003677">
    <property type="term" value="F:DNA binding"/>
    <property type="evidence" value="ECO:0007669"/>
    <property type="project" value="InterPro"/>
</dbReference>
<keyword evidence="2" id="KW-0805">Transcription regulation</keyword>
<dbReference type="InterPro" id="IPR013324">
    <property type="entry name" value="RNA_pol_sigma_r3/r4-like"/>
</dbReference>
<dbReference type="PANTHER" id="PTHR43133">
    <property type="entry name" value="RNA POLYMERASE ECF-TYPE SIGMA FACTO"/>
    <property type="match status" value="1"/>
</dbReference>
<reference evidence="7" key="2">
    <citation type="submission" date="2023-04" db="EMBL/GenBank/DDBJ databases">
        <title>Paracnuella aquatica gen. nov., sp. nov., a member of the family Chitinophagaceae isolated from a hot spring.</title>
        <authorList>
            <person name="Wang C."/>
        </authorList>
    </citation>
    <scope>NUCLEOTIDE SEQUENCE</scope>
    <source>
        <strain evidence="7">LB-8</strain>
    </source>
</reference>
<dbReference type="AlphaFoldDB" id="A0A9X3BG85"/>
<dbReference type="RefSeq" id="WP_279297919.1">
    <property type="nucleotide sequence ID" value="NZ_JAOTIF010000012.1"/>
</dbReference>
<dbReference type="Gene3D" id="1.10.1740.10">
    <property type="match status" value="1"/>
</dbReference>
<dbReference type="PANTHER" id="PTHR43133:SF46">
    <property type="entry name" value="RNA POLYMERASE SIGMA-70 FACTOR ECF SUBFAMILY"/>
    <property type="match status" value="1"/>
</dbReference>
<evidence type="ECO:0000256" key="3">
    <source>
        <dbReference type="ARBA" id="ARBA00023082"/>
    </source>
</evidence>
<name>A0A9X3BG85_9BACT</name>
<dbReference type="InterPro" id="IPR013325">
    <property type="entry name" value="RNA_pol_sigma_r2"/>
</dbReference>
<keyword evidence="8" id="KW-1185">Reference proteome</keyword>
<reference evidence="7" key="1">
    <citation type="submission" date="2022-09" db="EMBL/GenBank/DDBJ databases">
        <authorList>
            <person name="Yuan C."/>
            <person name="Ke Z."/>
        </authorList>
    </citation>
    <scope>NUCLEOTIDE SEQUENCE</scope>
    <source>
        <strain evidence="7">LB-8</strain>
    </source>
</reference>
<evidence type="ECO:0000256" key="4">
    <source>
        <dbReference type="ARBA" id="ARBA00023163"/>
    </source>
</evidence>
<dbReference type="Pfam" id="PF08281">
    <property type="entry name" value="Sigma70_r4_2"/>
    <property type="match status" value="1"/>
</dbReference>
<keyword evidence="3" id="KW-0731">Sigma factor</keyword>
<dbReference type="SUPFAM" id="SSF88946">
    <property type="entry name" value="Sigma2 domain of RNA polymerase sigma factors"/>
    <property type="match status" value="1"/>
</dbReference>
<dbReference type="GO" id="GO:0006352">
    <property type="term" value="P:DNA-templated transcription initiation"/>
    <property type="evidence" value="ECO:0007669"/>
    <property type="project" value="InterPro"/>
</dbReference>
<feature type="domain" description="RNA polymerase sigma-70 region 2" evidence="5">
    <location>
        <begin position="25"/>
        <end position="93"/>
    </location>
</feature>
<organism evidence="7 8">
    <name type="scientific">Paraflavisolibacter caeni</name>
    <dbReference type="NCBI Taxonomy" id="2982496"/>
    <lineage>
        <taxon>Bacteria</taxon>
        <taxon>Pseudomonadati</taxon>
        <taxon>Bacteroidota</taxon>
        <taxon>Chitinophagia</taxon>
        <taxon>Chitinophagales</taxon>
        <taxon>Chitinophagaceae</taxon>
        <taxon>Paraflavisolibacter</taxon>
    </lineage>
</organism>
<feature type="domain" description="RNA polymerase sigma factor 70 region 4 type 2" evidence="6">
    <location>
        <begin position="122"/>
        <end position="170"/>
    </location>
</feature>
<evidence type="ECO:0000259" key="6">
    <source>
        <dbReference type="Pfam" id="PF08281"/>
    </source>
</evidence>